<proteinExistence type="inferred from homology"/>
<dbReference type="SMART" id="SM01007">
    <property type="entry name" value="Aldolase_II"/>
    <property type="match status" value="1"/>
</dbReference>
<dbReference type="InterPro" id="IPR036409">
    <property type="entry name" value="Aldolase_II/adducin_N_sf"/>
</dbReference>
<dbReference type="PANTHER" id="PTHR43669:SF8">
    <property type="entry name" value="SHORT-CHAIN TYPE DEHYDROGENASE_REDUCTASE-RELATED"/>
    <property type="match status" value="1"/>
</dbReference>
<feature type="domain" description="Class II aldolase/adducin N-terminal" evidence="3">
    <location>
        <begin position="9"/>
        <end position="211"/>
    </location>
</feature>
<evidence type="ECO:0000256" key="2">
    <source>
        <dbReference type="ARBA" id="ARBA00023002"/>
    </source>
</evidence>
<dbReference type="InterPro" id="IPR013454">
    <property type="entry name" value="Bifunc_RhaD/ADH"/>
</dbReference>
<dbReference type="HOGENOM" id="CLU_024866_0_0_11"/>
<dbReference type="PANTHER" id="PTHR43669">
    <property type="entry name" value="5-KETO-D-GLUCONATE 5-REDUCTASE"/>
    <property type="match status" value="1"/>
</dbReference>
<dbReference type="KEGG" id="rha:RHA1_ro04092"/>
<dbReference type="NCBIfam" id="TIGR02632">
    <property type="entry name" value="RhaD_aldol-ADH"/>
    <property type="match status" value="1"/>
</dbReference>
<evidence type="ECO:0000259" key="3">
    <source>
        <dbReference type="SMART" id="SM01007"/>
    </source>
</evidence>
<dbReference type="eggNOG" id="COG1028">
    <property type="taxonomic scope" value="Bacteria"/>
</dbReference>
<organism evidence="4 5">
    <name type="scientific">Rhodococcus jostii (strain RHA1)</name>
    <dbReference type="NCBI Taxonomy" id="101510"/>
    <lineage>
        <taxon>Bacteria</taxon>
        <taxon>Bacillati</taxon>
        <taxon>Actinomycetota</taxon>
        <taxon>Actinomycetes</taxon>
        <taxon>Mycobacteriales</taxon>
        <taxon>Nocardiaceae</taxon>
        <taxon>Rhodococcus</taxon>
    </lineage>
</organism>
<dbReference type="InterPro" id="IPR001303">
    <property type="entry name" value="Aldolase_II/adducin_N"/>
</dbReference>
<dbReference type="InterPro" id="IPR002347">
    <property type="entry name" value="SDR_fam"/>
</dbReference>
<protein>
    <submittedName>
        <fullName evidence="4">Probable oxidoreductase</fullName>
    </submittedName>
</protein>
<name>Q0S997_RHOJR</name>
<comment type="similarity">
    <text evidence="1">Belongs to the short-chain dehydrogenases/reductases (SDR) family.</text>
</comment>
<dbReference type="Gene3D" id="3.40.50.720">
    <property type="entry name" value="NAD(P)-binding Rossmann-like Domain"/>
    <property type="match status" value="1"/>
</dbReference>
<dbReference type="SUPFAM" id="SSF53639">
    <property type="entry name" value="AraD/HMP-PK domain-like"/>
    <property type="match status" value="1"/>
</dbReference>
<dbReference type="NCBIfam" id="NF006189">
    <property type="entry name" value="PRK08324.1-3"/>
    <property type="match status" value="1"/>
</dbReference>
<keyword evidence="2" id="KW-0560">Oxidoreductase</keyword>
<dbReference type="NCBIfam" id="NF006188">
    <property type="entry name" value="PRK08324.1-1"/>
    <property type="match status" value="1"/>
</dbReference>
<dbReference type="CDD" id="cd08943">
    <property type="entry name" value="R1PA_ADH_SDR_c"/>
    <property type="match status" value="1"/>
</dbReference>
<dbReference type="GO" id="GO:0016491">
    <property type="term" value="F:oxidoreductase activity"/>
    <property type="evidence" value="ECO:0007669"/>
    <property type="project" value="UniProtKB-KW"/>
</dbReference>
<evidence type="ECO:0000313" key="4">
    <source>
        <dbReference type="EMBL" id="ABG95889.1"/>
    </source>
</evidence>
<dbReference type="RefSeq" id="WP_011596586.1">
    <property type="nucleotide sequence ID" value="NC_008268.1"/>
</dbReference>
<dbReference type="PRINTS" id="PR00081">
    <property type="entry name" value="GDHRDH"/>
</dbReference>
<dbReference type="PRINTS" id="PR00080">
    <property type="entry name" value="SDRFAMILY"/>
</dbReference>
<dbReference type="eggNOG" id="COG3347">
    <property type="taxonomic scope" value="Bacteria"/>
</dbReference>
<dbReference type="Pfam" id="PF00596">
    <property type="entry name" value="Aldolase_II"/>
    <property type="match status" value="1"/>
</dbReference>
<gene>
    <name evidence="4" type="ordered locus">RHA1_ro04092</name>
</gene>
<dbReference type="InterPro" id="IPR036291">
    <property type="entry name" value="NAD(P)-bd_dom_sf"/>
</dbReference>
<dbReference type="Pfam" id="PF13561">
    <property type="entry name" value="adh_short_C2"/>
    <property type="match status" value="1"/>
</dbReference>
<dbReference type="Proteomes" id="UP000008710">
    <property type="component" value="Chromosome"/>
</dbReference>
<evidence type="ECO:0000256" key="1">
    <source>
        <dbReference type="ARBA" id="ARBA00006484"/>
    </source>
</evidence>
<dbReference type="AlphaFoldDB" id="Q0S997"/>
<dbReference type="OrthoDB" id="9774430at2"/>
<sequence>MNATSTIAELIARSNRLGADARNTNYAGGNTSAKGTDVDPVTGAEVELVWVKGSGGDLGTLKSAGLAALRLDRVRALTNVYPGLDAEDDMVAAFDYCLHGKGGAAPSIDTAMHGLVNAPHVDHLHPDSGIAFATAADGEELTRKCFGDRVVWVPWRRPGFQLGLDISAIAEANPQAIGCILGGHGITAWGSTSEECEQRSLEIIRTAEQFIADNGREEPFGPAIAGYAALPAEERRRRAAALFPLLRGLASTDRPQVGHFTDSDEVLNFLAAQEHPRLAALGTSCPDHFLRTKVRPMVLDLPPTASLEDVTARLRELHTAYREDYARYYAEYAEPGSPAMRGADPAIVLVPGVGMFSFGANKQTARVAGEFYVNAINVMRGAEAISTYQPIDEREKFRIEYWALEEAKLARMPKPAPLATRIALVTGSASGIGKAIAQRLVAEGACVVIADLDQAKAAEAAAEIGGSDVAVGVAADVTSADQVAAAFEATVLAFGGVDLVVNNAGLSISKPLLETTEKDWDLQHDVMAKGSFLVSREAARVMTAQAMGGDIVYISSKNSVFAGPNNIAYSATKADQAHQVRLLAAELGEYGIRVNGINPDGVVRGSGIFAGGWGAERAAVYGVEEEKLGEYYAQRTLLKREVLPEHVANAVFALTGGDLTHTTGLHIPVDAGVAAAFLR</sequence>
<accession>Q0S997</accession>
<evidence type="ECO:0000313" key="5">
    <source>
        <dbReference type="Proteomes" id="UP000008710"/>
    </source>
</evidence>
<dbReference type="Gene3D" id="3.40.225.10">
    <property type="entry name" value="Class II aldolase/adducin N-terminal domain"/>
    <property type="match status" value="1"/>
</dbReference>
<dbReference type="SUPFAM" id="SSF51735">
    <property type="entry name" value="NAD(P)-binding Rossmann-fold domains"/>
    <property type="match status" value="1"/>
</dbReference>
<dbReference type="EMBL" id="CP000431">
    <property type="protein sequence ID" value="ABG95889.1"/>
    <property type="molecule type" value="Genomic_DNA"/>
</dbReference>
<reference evidence="5" key="1">
    <citation type="journal article" date="2006" name="Proc. Natl. Acad. Sci. U.S.A.">
        <title>The complete genome of Rhodococcus sp. RHA1 provides insights into a catabolic powerhouse.</title>
        <authorList>
            <person name="McLeod M.P."/>
            <person name="Warren R.L."/>
            <person name="Hsiao W.W.L."/>
            <person name="Araki N."/>
            <person name="Myhre M."/>
            <person name="Fernandes C."/>
            <person name="Miyazawa D."/>
            <person name="Wong W."/>
            <person name="Lillquist A.L."/>
            <person name="Wang D."/>
            <person name="Dosanjh M."/>
            <person name="Hara H."/>
            <person name="Petrescu A."/>
            <person name="Morin R.D."/>
            <person name="Yang G."/>
            <person name="Stott J.M."/>
            <person name="Schein J.E."/>
            <person name="Shin H."/>
            <person name="Smailus D."/>
            <person name="Siddiqui A.S."/>
            <person name="Marra M.A."/>
            <person name="Jones S.J.M."/>
            <person name="Holt R."/>
            <person name="Brinkman F.S.L."/>
            <person name="Miyauchi K."/>
            <person name="Fukuda M."/>
            <person name="Davies J.E."/>
            <person name="Mohn W.W."/>
            <person name="Eltis L.D."/>
        </authorList>
    </citation>
    <scope>NUCLEOTIDE SEQUENCE [LARGE SCALE GENOMIC DNA]</scope>
    <source>
        <strain evidence="5">RHA1</strain>
    </source>
</reference>
<dbReference type="PATRIC" id="fig|101510.16.peg.4122"/>
<dbReference type="FunFam" id="3.40.50.720:FF:000084">
    <property type="entry name" value="Short-chain dehydrogenase reductase"/>
    <property type="match status" value="1"/>
</dbReference>